<sequence length="98" mass="10584">MALIGAVDFSPVFGFQNMASMKKLFLALVSALLVTSASFALDRSTVSGPALAARDRAPQARDGDEDMQALCREVLVDIDQGYGVSSHESRYICGDKRR</sequence>
<keyword evidence="3" id="KW-1185">Reference proteome</keyword>
<feature type="signal peptide" evidence="1">
    <location>
        <begin position="1"/>
        <end position="40"/>
    </location>
</feature>
<gene>
    <name evidence="2" type="ORF">F7D13_12525</name>
</gene>
<protein>
    <submittedName>
        <fullName evidence="2">Uncharacterized protein</fullName>
    </submittedName>
</protein>
<evidence type="ECO:0000256" key="1">
    <source>
        <dbReference type="SAM" id="SignalP"/>
    </source>
</evidence>
<name>A0ABX6EKB9_9HYPH</name>
<accession>A0ABX6EKB9</accession>
<keyword evidence="1" id="KW-0732">Signal</keyword>
<dbReference type="EMBL" id="CP044328">
    <property type="protein sequence ID" value="QGM94779.1"/>
    <property type="molecule type" value="Genomic_DNA"/>
</dbReference>
<evidence type="ECO:0000313" key="3">
    <source>
        <dbReference type="Proteomes" id="UP000424673"/>
    </source>
</evidence>
<dbReference type="RefSeq" id="WP_154453012.1">
    <property type="nucleotide sequence ID" value="NZ_CP044328.1"/>
</dbReference>
<dbReference type="Proteomes" id="UP000424673">
    <property type="component" value="Chromosome"/>
</dbReference>
<feature type="chain" id="PRO_5045697896" evidence="1">
    <location>
        <begin position="41"/>
        <end position="98"/>
    </location>
</feature>
<evidence type="ECO:0000313" key="2">
    <source>
        <dbReference type="EMBL" id="QGM94779.1"/>
    </source>
</evidence>
<reference evidence="3" key="1">
    <citation type="submission" date="2019-09" db="EMBL/GenBank/DDBJ databases">
        <title>Isolation and complete genome sequencing of Methylocystis species.</title>
        <authorList>
            <person name="Rumah B.L."/>
            <person name="Stead C.E."/>
            <person name="Stevens B.C."/>
            <person name="Minton N.P."/>
            <person name="Grosse-Honebrink A."/>
            <person name="Zhang Y."/>
        </authorList>
    </citation>
    <scope>NUCLEOTIDE SEQUENCE [LARGE SCALE GENOMIC DNA]</scope>
    <source>
        <strain evidence="3">BRCS1</strain>
    </source>
</reference>
<proteinExistence type="predicted"/>
<organism evidence="2 3">
    <name type="scientific">Methylocystis rosea</name>
    <dbReference type="NCBI Taxonomy" id="173366"/>
    <lineage>
        <taxon>Bacteria</taxon>
        <taxon>Pseudomonadati</taxon>
        <taxon>Pseudomonadota</taxon>
        <taxon>Alphaproteobacteria</taxon>
        <taxon>Hyphomicrobiales</taxon>
        <taxon>Methylocystaceae</taxon>
        <taxon>Methylocystis</taxon>
    </lineage>
</organism>
<reference evidence="2 3" key="2">
    <citation type="journal article" date="2021" name="AMB Express">
        <title>Isolation and characterisation of Methylocystis spp. for poly-3-hydroxybutyrate production using waste methane feedstocks.</title>
        <authorList>
            <person name="Rumah B.L."/>
            <person name="Stead C.E."/>
            <person name="Claxton Stevens B.H."/>
            <person name="Minton N.P."/>
            <person name="Grosse-Honebrink A."/>
            <person name="Zhang Y."/>
        </authorList>
    </citation>
    <scope>NUCLEOTIDE SEQUENCE [LARGE SCALE GENOMIC DNA]</scope>
    <source>
        <strain evidence="2 3">BRCS1</strain>
    </source>
</reference>